<dbReference type="InterPro" id="IPR057475">
    <property type="entry name" value="CUT_C"/>
</dbReference>
<keyword evidence="5 9" id="KW-0732">Signal</keyword>
<dbReference type="SMART" id="SM00241">
    <property type="entry name" value="ZP"/>
    <property type="match status" value="1"/>
</dbReference>
<comment type="subcellular location">
    <subcellularLocation>
        <location evidence="1">Cell membrane</location>
        <topology evidence="1">Single-pass type I membrane protein</topology>
    </subcellularLocation>
</comment>
<dbReference type="GO" id="GO:0042302">
    <property type="term" value="F:structural constituent of cuticle"/>
    <property type="evidence" value="ECO:0007669"/>
    <property type="project" value="UniProtKB-KW"/>
</dbReference>
<sequence>MARLLPLLVCCLFFQSHALMDNELIGNPEIKCNADTIEMQFRTKRIFTGKVYVKGHYNSPDCRVDYSHTNVEGVPTRGIQLHHGSCDMDRQRTIRPEGMRFSTVLVISFHPLFVTKMDRAFSINCLYHEASQTVTSNMEVSTLPTEVLHSDMPLPECTYTIRKDEIDGPLLKFANVGDQVVHRWECNSDVYGLLVHSCYVDDGQGNKHIVIDDMGCHTDSVLGDPTYVNALNMAYREGSAFKLADQVIVRFQCSIRLCLKTDGGCNDVTPPICEPRNASALAARRRRSAKKGPTLDTDLISQTMTVLDIEVGSPKFPPPERLQATSQRVCLSSAFFSVLVAFVAFLFIFITSSALYFYSRSGRFVKKLDVQKFAPRSPGFD</sequence>
<evidence type="ECO:0000256" key="8">
    <source>
        <dbReference type="SAM" id="Phobius"/>
    </source>
</evidence>
<keyword evidence="2" id="KW-0193">Cuticle</keyword>
<accession>A0A1I7Z323</accession>
<feature type="chain" id="PRO_5009312928" evidence="9">
    <location>
        <begin position="19"/>
        <end position="381"/>
    </location>
</feature>
<feature type="transmembrane region" description="Helical" evidence="8">
    <location>
        <begin position="334"/>
        <end position="358"/>
    </location>
</feature>
<evidence type="ECO:0000256" key="3">
    <source>
        <dbReference type="ARBA" id="ARBA00022475"/>
    </source>
</evidence>
<evidence type="ECO:0000313" key="12">
    <source>
        <dbReference type="WBParaSite" id="L893_g22353.t1"/>
    </source>
</evidence>
<dbReference type="PANTHER" id="PTHR22907:SF7">
    <property type="entry name" value="ZP DOMAIN-CONTAINING PROTEIN"/>
    <property type="match status" value="1"/>
</dbReference>
<evidence type="ECO:0000313" key="11">
    <source>
        <dbReference type="Proteomes" id="UP000095287"/>
    </source>
</evidence>
<keyword evidence="3" id="KW-1003">Cell membrane</keyword>
<keyword evidence="7 8" id="KW-0472">Membrane</keyword>
<proteinExistence type="predicted"/>
<dbReference type="InterPro" id="IPR001507">
    <property type="entry name" value="ZP_dom"/>
</dbReference>
<evidence type="ECO:0000256" key="9">
    <source>
        <dbReference type="SAM" id="SignalP"/>
    </source>
</evidence>
<feature type="signal peptide" evidence="9">
    <location>
        <begin position="1"/>
        <end position="18"/>
    </location>
</feature>
<protein>
    <submittedName>
        <fullName evidence="12">ZP domain-containing protein</fullName>
    </submittedName>
</protein>
<dbReference type="Proteomes" id="UP000095287">
    <property type="component" value="Unplaced"/>
</dbReference>
<dbReference type="PROSITE" id="PS51034">
    <property type="entry name" value="ZP_2"/>
    <property type="match status" value="1"/>
</dbReference>
<keyword evidence="4 8" id="KW-0812">Transmembrane</keyword>
<keyword evidence="6 8" id="KW-1133">Transmembrane helix</keyword>
<evidence type="ECO:0000256" key="4">
    <source>
        <dbReference type="ARBA" id="ARBA00022692"/>
    </source>
</evidence>
<evidence type="ECO:0000256" key="2">
    <source>
        <dbReference type="ARBA" id="ARBA00022460"/>
    </source>
</evidence>
<organism evidence="11 12">
    <name type="scientific">Steinernema glaseri</name>
    <dbReference type="NCBI Taxonomy" id="37863"/>
    <lineage>
        <taxon>Eukaryota</taxon>
        <taxon>Metazoa</taxon>
        <taxon>Ecdysozoa</taxon>
        <taxon>Nematoda</taxon>
        <taxon>Chromadorea</taxon>
        <taxon>Rhabditida</taxon>
        <taxon>Tylenchina</taxon>
        <taxon>Panagrolaimomorpha</taxon>
        <taxon>Strongyloidoidea</taxon>
        <taxon>Steinernematidae</taxon>
        <taxon>Steinernema</taxon>
    </lineage>
</organism>
<evidence type="ECO:0000256" key="7">
    <source>
        <dbReference type="ARBA" id="ARBA00023136"/>
    </source>
</evidence>
<evidence type="ECO:0000256" key="6">
    <source>
        <dbReference type="ARBA" id="ARBA00022989"/>
    </source>
</evidence>
<dbReference type="Pfam" id="PF25057">
    <property type="entry name" value="CUT_N"/>
    <property type="match status" value="1"/>
</dbReference>
<name>A0A1I7Z323_9BILA</name>
<feature type="domain" description="ZP" evidence="10">
    <location>
        <begin position="31"/>
        <end position="272"/>
    </location>
</feature>
<dbReference type="Pfam" id="PF25301">
    <property type="entry name" value="CUT_C"/>
    <property type="match status" value="1"/>
</dbReference>
<dbReference type="AlphaFoldDB" id="A0A1I7Z323"/>
<dbReference type="InterPro" id="IPR056953">
    <property type="entry name" value="CUT_N"/>
</dbReference>
<keyword evidence="11" id="KW-1185">Reference proteome</keyword>
<reference evidence="12" key="1">
    <citation type="submission" date="2016-11" db="UniProtKB">
        <authorList>
            <consortium name="WormBaseParasite"/>
        </authorList>
    </citation>
    <scope>IDENTIFICATION</scope>
</reference>
<dbReference type="GO" id="GO:0005886">
    <property type="term" value="C:plasma membrane"/>
    <property type="evidence" value="ECO:0007669"/>
    <property type="project" value="UniProtKB-SubCell"/>
</dbReference>
<dbReference type="WBParaSite" id="L893_g22353.t1">
    <property type="protein sequence ID" value="L893_g22353.t1"/>
    <property type="gene ID" value="L893_g22353"/>
</dbReference>
<evidence type="ECO:0000259" key="10">
    <source>
        <dbReference type="PROSITE" id="PS51034"/>
    </source>
</evidence>
<dbReference type="InterPro" id="IPR051962">
    <property type="entry name" value="Cuticlin"/>
</dbReference>
<evidence type="ECO:0000256" key="1">
    <source>
        <dbReference type="ARBA" id="ARBA00004251"/>
    </source>
</evidence>
<dbReference type="PANTHER" id="PTHR22907">
    <property type="entry name" value="GH04558P"/>
    <property type="match status" value="1"/>
</dbReference>
<evidence type="ECO:0000256" key="5">
    <source>
        <dbReference type="ARBA" id="ARBA00022729"/>
    </source>
</evidence>